<feature type="compositionally biased region" description="Polar residues" evidence="1">
    <location>
        <begin position="359"/>
        <end position="368"/>
    </location>
</feature>
<organism evidence="2">
    <name type="scientific">Albugo laibachii Nc14</name>
    <dbReference type="NCBI Taxonomy" id="890382"/>
    <lineage>
        <taxon>Eukaryota</taxon>
        <taxon>Sar</taxon>
        <taxon>Stramenopiles</taxon>
        <taxon>Oomycota</taxon>
        <taxon>Peronosporomycetes</taxon>
        <taxon>Albuginales</taxon>
        <taxon>Albuginaceae</taxon>
        <taxon>Albugo</taxon>
    </lineage>
</organism>
<gene>
    <name evidence="2" type="primary">AlNc14C86G5498</name>
    <name evidence="2" type="ORF">ALNC14_062400</name>
</gene>
<sequence>MNLSDKKLIRFVSIKYVPQIGSIMQLEARETLGFSRSVSSTFSSSWQSCERTTNHAEIKASKGAKRLQYANESDVYSKVQSESTNTCLWGSFSSSSSFPRKSAESVLTKGRIPLNYRLQEEQHSLLLKLDKLFSLRDNDSSLLLDRYHHSVTELLDTHFYNVLKIERESTQTHTKLHEHHSLSYNPQITRWRKHAQQTLKDLAALESIHQNLEELTIPPTKPVGGGWRKSSLQVLKQVWDSFPTSESEVQLAEETEVPNHSYFEEEFCSLNTKIEEIRQTYEELREEKARQRLTEGIPSKITHTNESEENGRDHSPQQQHSHTSQHGEVTSLKKTTSSKRSLKKKQARLRDINHRNECTTHQSTRNDCPQNRESRPSSSSSNQKLTSPQPPHHKMRYQSLTKTSKAKEKVKSHSKPSRPWR</sequence>
<feature type="compositionally biased region" description="Basic and acidic residues" evidence="1">
    <location>
        <begin position="348"/>
        <end position="358"/>
    </location>
</feature>
<reference evidence="2" key="1">
    <citation type="journal article" date="2011" name="PLoS Biol.">
        <title>Gene gain and loss during evolution of obligate parasitism in the white rust pathogen of Arabidopsis thaliana.</title>
        <authorList>
            <person name="Kemen E."/>
            <person name="Gardiner A."/>
            <person name="Schultz-Larsen T."/>
            <person name="Kemen A.C."/>
            <person name="Balmuth A.L."/>
            <person name="Robert-Seilaniantz A."/>
            <person name="Bailey K."/>
            <person name="Holub E."/>
            <person name="Studholme D.J."/>
            <person name="Maclean D."/>
            <person name="Jones J.D."/>
        </authorList>
    </citation>
    <scope>NUCLEOTIDE SEQUENCE</scope>
</reference>
<proteinExistence type="predicted"/>
<accession>F0WFW3</accession>
<feature type="compositionally biased region" description="Basic residues" evidence="1">
    <location>
        <begin position="412"/>
        <end position="421"/>
    </location>
</feature>
<feature type="compositionally biased region" description="Low complexity" evidence="1">
    <location>
        <begin position="316"/>
        <end position="335"/>
    </location>
</feature>
<evidence type="ECO:0000256" key="1">
    <source>
        <dbReference type="SAM" id="MobiDB-lite"/>
    </source>
</evidence>
<reference evidence="2" key="2">
    <citation type="submission" date="2011-02" db="EMBL/GenBank/DDBJ databases">
        <authorList>
            <person name="MacLean D."/>
        </authorList>
    </citation>
    <scope>NUCLEOTIDE SEQUENCE</scope>
</reference>
<feature type="region of interest" description="Disordered" evidence="1">
    <location>
        <begin position="289"/>
        <end position="421"/>
    </location>
</feature>
<protein>
    <submittedName>
        <fullName evidence="2">AlNc14C86G5498 protein</fullName>
    </submittedName>
</protein>
<name>F0WFW3_9STRA</name>
<evidence type="ECO:0000313" key="2">
    <source>
        <dbReference type="EMBL" id="CCA20097.1"/>
    </source>
</evidence>
<dbReference type="AlphaFoldDB" id="F0WFW3"/>
<feature type="compositionally biased region" description="Basic residues" evidence="1">
    <location>
        <begin position="336"/>
        <end position="347"/>
    </location>
</feature>
<dbReference type="HOGENOM" id="CLU_652850_0_0_1"/>
<dbReference type="EMBL" id="FR824131">
    <property type="protein sequence ID" value="CCA20097.1"/>
    <property type="molecule type" value="Genomic_DNA"/>
</dbReference>
<feature type="compositionally biased region" description="Basic and acidic residues" evidence="1">
    <location>
        <begin position="303"/>
        <end position="315"/>
    </location>
</feature>